<name>A0ABP1PX28_9HEXA</name>
<dbReference type="EMBL" id="CAXLJM020000012">
    <property type="protein sequence ID" value="CAL8077021.1"/>
    <property type="molecule type" value="Genomic_DNA"/>
</dbReference>
<keyword evidence="2" id="KW-1185">Reference proteome</keyword>
<protein>
    <submittedName>
        <fullName evidence="1">Uncharacterized protein</fullName>
    </submittedName>
</protein>
<gene>
    <name evidence="1" type="ORF">ODALV1_LOCUS3670</name>
</gene>
<reference evidence="1 2" key="1">
    <citation type="submission" date="2024-08" db="EMBL/GenBank/DDBJ databases">
        <authorList>
            <person name="Cucini C."/>
            <person name="Frati F."/>
        </authorList>
    </citation>
    <scope>NUCLEOTIDE SEQUENCE [LARGE SCALE GENOMIC DNA]</scope>
</reference>
<evidence type="ECO:0000313" key="2">
    <source>
        <dbReference type="Proteomes" id="UP001642540"/>
    </source>
</evidence>
<proteinExistence type="predicted"/>
<evidence type="ECO:0000313" key="1">
    <source>
        <dbReference type="EMBL" id="CAL8077021.1"/>
    </source>
</evidence>
<organism evidence="1 2">
    <name type="scientific">Orchesella dallaii</name>
    <dbReference type="NCBI Taxonomy" id="48710"/>
    <lineage>
        <taxon>Eukaryota</taxon>
        <taxon>Metazoa</taxon>
        <taxon>Ecdysozoa</taxon>
        <taxon>Arthropoda</taxon>
        <taxon>Hexapoda</taxon>
        <taxon>Collembola</taxon>
        <taxon>Entomobryomorpha</taxon>
        <taxon>Entomobryoidea</taxon>
        <taxon>Orchesellidae</taxon>
        <taxon>Orchesellinae</taxon>
        <taxon>Orchesella</taxon>
    </lineage>
</organism>
<dbReference type="Proteomes" id="UP001642540">
    <property type="component" value="Unassembled WGS sequence"/>
</dbReference>
<comment type="caution">
    <text evidence="1">The sequence shown here is derived from an EMBL/GenBank/DDBJ whole genome shotgun (WGS) entry which is preliminary data.</text>
</comment>
<sequence length="114" mass="12732">MSQSSASGSGSEGAREVQTTFPKFISASFYHELVFNKTKVGISATKNIFKLWVLFLTDSTQQTERRLQSSRLVGDLSTTLVAFQRLIEEKQCTVIHLGIQRYAFYAHIPSLASP</sequence>
<accession>A0ABP1PX28</accession>